<dbReference type="KEGG" id="mgl:MGL_1849"/>
<dbReference type="AlphaFoldDB" id="A8Q1W5"/>
<dbReference type="InParanoid" id="A8Q1W5"/>
<dbReference type="EMBL" id="AAYY01000006">
    <property type="protein sequence ID" value="EDP43636.1"/>
    <property type="molecule type" value="Genomic_DNA"/>
</dbReference>
<dbReference type="InterPro" id="IPR001680">
    <property type="entry name" value="WD40_rpt"/>
</dbReference>
<dbReference type="OMA" id="NWCARID"/>
<accession>A8Q1W5</accession>
<comment type="caution">
    <text evidence="2">The sequence shown here is derived from an EMBL/GenBank/DDBJ whole genome shotgun (WGS) entry which is preliminary data.</text>
</comment>
<dbReference type="PANTHER" id="PTHR16220">
    <property type="entry name" value="WD REPEAT PROTEIN 8-RELATED"/>
    <property type="match status" value="1"/>
</dbReference>
<dbReference type="GO" id="GO:0005815">
    <property type="term" value="C:microtubule organizing center"/>
    <property type="evidence" value="ECO:0007669"/>
    <property type="project" value="TreeGrafter"/>
</dbReference>
<dbReference type="InterPro" id="IPR015943">
    <property type="entry name" value="WD40/YVTN_repeat-like_dom_sf"/>
</dbReference>
<dbReference type="STRING" id="425265.A8Q1W5"/>
<name>A8Q1W5_MALGO</name>
<organism evidence="2 3">
    <name type="scientific">Malassezia globosa (strain ATCC MYA-4612 / CBS 7966)</name>
    <name type="common">Dandruff-associated fungus</name>
    <dbReference type="NCBI Taxonomy" id="425265"/>
    <lineage>
        <taxon>Eukaryota</taxon>
        <taxon>Fungi</taxon>
        <taxon>Dikarya</taxon>
        <taxon>Basidiomycota</taxon>
        <taxon>Ustilaginomycotina</taxon>
        <taxon>Malasseziomycetes</taxon>
        <taxon>Malasseziales</taxon>
        <taxon>Malasseziaceae</taxon>
        <taxon>Malassezia</taxon>
    </lineage>
</organism>
<dbReference type="SUPFAM" id="SSF69322">
    <property type="entry name" value="Tricorn protease domain 2"/>
    <property type="match status" value="1"/>
</dbReference>
<evidence type="ECO:0000313" key="2">
    <source>
        <dbReference type="EMBL" id="EDP43636.1"/>
    </source>
</evidence>
<dbReference type="GO" id="GO:1990811">
    <property type="term" value="C:MWP complex"/>
    <property type="evidence" value="ECO:0007669"/>
    <property type="project" value="TreeGrafter"/>
</dbReference>
<reference evidence="2 3" key="1">
    <citation type="journal article" date="2007" name="Proc. Natl. Acad. Sci. U.S.A.">
        <title>Dandruff-associated Malassezia genomes reveal convergent and divergent virulence traits shared with plant and human fungal pathogens.</title>
        <authorList>
            <person name="Xu J."/>
            <person name="Saunders C.W."/>
            <person name="Hu P."/>
            <person name="Grant R.A."/>
            <person name="Boekhout T."/>
            <person name="Kuramae E.E."/>
            <person name="Kronstad J.W."/>
            <person name="Deangelis Y.M."/>
            <person name="Reeder N.L."/>
            <person name="Johnstone K.R."/>
            <person name="Leland M."/>
            <person name="Fieno A.M."/>
            <person name="Begley W.M."/>
            <person name="Sun Y."/>
            <person name="Lacey M.P."/>
            <person name="Chaudhary T."/>
            <person name="Keough T."/>
            <person name="Chu L."/>
            <person name="Sears R."/>
            <person name="Yuan B."/>
            <person name="Dawson T.L.Jr."/>
        </authorList>
    </citation>
    <scope>NUCLEOTIDE SEQUENCE [LARGE SCALE GENOMIC DNA]</scope>
    <source>
        <strain evidence="3">ATCC MYA-4612 / CBS 7966</strain>
    </source>
</reference>
<gene>
    <name evidence="2" type="ORF">MGL_1849</name>
</gene>
<proteinExistence type="predicted"/>
<dbReference type="GO" id="GO:1990810">
    <property type="term" value="P:microtubule anchoring at mitotic spindle pole body"/>
    <property type="evidence" value="ECO:0007669"/>
    <property type="project" value="TreeGrafter"/>
</dbReference>
<feature type="region of interest" description="Disordered" evidence="1">
    <location>
        <begin position="549"/>
        <end position="576"/>
    </location>
</feature>
<evidence type="ECO:0000256" key="1">
    <source>
        <dbReference type="SAM" id="MobiDB-lite"/>
    </source>
</evidence>
<dbReference type="RefSeq" id="XP_001730850.1">
    <property type="nucleotide sequence ID" value="XM_001730798.1"/>
</dbReference>
<dbReference type="Gene3D" id="2.130.10.10">
    <property type="entry name" value="YVTN repeat-like/Quinoprotein amine dehydrogenase"/>
    <property type="match status" value="1"/>
</dbReference>
<evidence type="ECO:0000313" key="3">
    <source>
        <dbReference type="Proteomes" id="UP000008837"/>
    </source>
</evidence>
<dbReference type="Pfam" id="PF00400">
    <property type="entry name" value="WD40"/>
    <property type="match status" value="1"/>
</dbReference>
<keyword evidence="3" id="KW-1185">Reference proteome</keyword>
<dbReference type="InterPro" id="IPR052778">
    <property type="entry name" value="Centrosome-WD_assoc"/>
</dbReference>
<dbReference type="OrthoDB" id="308690at2759"/>
<dbReference type="GeneID" id="5855157"/>
<dbReference type="Proteomes" id="UP000008837">
    <property type="component" value="Unassembled WGS sequence"/>
</dbReference>
<sequence>MDFTSTYSYASWDSVVFSPGSTFLAYVSGRSRTQVFVRVVGTLQVVRSWQLDARLDALEWSKDGLYLLASAYGLEKGVSFVLPLDPDVAVTDGSDDDRGWVARITAVHGLLYATWLPLRRIPAVIQFAPFHTGAVIYSLADQALTVLPATVLPCVFSHAMWPEHFATVQRHKEQDYLCLYTPHQTNAPSLEQPVEWNLWRAVRLHTNEISGAAWSPDGSIFAVWEHMLEYKLFAYTIFGTPQAAVTMQEDLIPHVAVPISAAECRATLTSPTDSGRARRVPVFSSTASASRMSSMSTSLTKHRSSYSGDPKHLKTHGLGVRVVAWHPSSEFLAVGAYDDHVHILSRYDWSLVYLLDTNVASLRDASPASLSVWQEPYRWFEATNGRGIVPLNFSMTIPVDVPLQPSQAHEPLQSGTCWMAWNQDGSLLALRNELTPSVVLLYEFVGIEERSVDAHIRAIAVIILSSPITSIMWRLGHLSSLALVTGQSSVICWTMNMSDHTQCCEAVAIPNEHFSATHIACSPDGKTMLLADARTFCCVVSAPNYDGNDDDLNEQRKTEVSQGATDDQDKMNLGSY</sequence>
<protein>
    <submittedName>
        <fullName evidence="2">Uncharacterized protein</fullName>
    </submittedName>
</protein>
<dbReference type="PANTHER" id="PTHR16220:SF0">
    <property type="entry name" value="WD REPEAT-CONTAINING PROTEIN WRAP73"/>
    <property type="match status" value="1"/>
</dbReference>
<dbReference type="VEuPathDB" id="FungiDB:MGL_1849"/>